<protein>
    <submittedName>
        <fullName evidence="3">Uncharacterized protein</fullName>
    </submittedName>
</protein>
<keyword evidence="2" id="KW-0812">Transmembrane</keyword>
<evidence type="ECO:0000256" key="1">
    <source>
        <dbReference type="SAM" id="MobiDB-lite"/>
    </source>
</evidence>
<organism evidence="3 4">
    <name type="scientific">Dreissena polymorpha</name>
    <name type="common">Zebra mussel</name>
    <name type="synonym">Mytilus polymorpha</name>
    <dbReference type="NCBI Taxonomy" id="45954"/>
    <lineage>
        <taxon>Eukaryota</taxon>
        <taxon>Metazoa</taxon>
        <taxon>Spiralia</taxon>
        <taxon>Lophotrochozoa</taxon>
        <taxon>Mollusca</taxon>
        <taxon>Bivalvia</taxon>
        <taxon>Autobranchia</taxon>
        <taxon>Heteroconchia</taxon>
        <taxon>Euheterodonta</taxon>
        <taxon>Imparidentia</taxon>
        <taxon>Neoheterodontei</taxon>
        <taxon>Myida</taxon>
        <taxon>Dreissenoidea</taxon>
        <taxon>Dreissenidae</taxon>
        <taxon>Dreissena</taxon>
    </lineage>
</organism>
<accession>A0A9D4J5B9</accession>
<keyword evidence="2" id="KW-0472">Membrane</keyword>
<proteinExistence type="predicted"/>
<feature type="transmembrane region" description="Helical" evidence="2">
    <location>
        <begin position="78"/>
        <end position="97"/>
    </location>
</feature>
<evidence type="ECO:0000313" key="3">
    <source>
        <dbReference type="EMBL" id="KAH3800376.1"/>
    </source>
</evidence>
<feature type="region of interest" description="Disordered" evidence="1">
    <location>
        <begin position="38"/>
        <end position="65"/>
    </location>
</feature>
<reference evidence="3" key="1">
    <citation type="journal article" date="2019" name="bioRxiv">
        <title>The Genome of the Zebra Mussel, Dreissena polymorpha: A Resource for Invasive Species Research.</title>
        <authorList>
            <person name="McCartney M.A."/>
            <person name="Auch B."/>
            <person name="Kono T."/>
            <person name="Mallez S."/>
            <person name="Zhang Y."/>
            <person name="Obille A."/>
            <person name="Becker A."/>
            <person name="Abrahante J.E."/>
            <person name="Garbe J."/>
            <person name="Badalamenti J.P."/>
            <person name="Herman A."/>
            <person name="Mangelson H."/>
            <person name="Liachko I."/>
            <person name="Sullivan S."/>
            <person name="Sone E.D."/>
            <person name="Koren S."/>
            <person name="Silverstein K.A.T."/>
            <person name="Beckman K.B."/>
            <person name="Gohl D.M."/>
        </authorList>
    </citation>
    <scope>NUCLEOTIDE SEQUENCE</scope>
    <source>
        <strain evidence="3">Duluth1</strain>
        <tissue evidence="3">Whole animal</tissue>
    </source>
</reference>
<reference evidence="3" key="2">
    <citation type="submission" date="2020-11" db="EMBL/GenBank/DDBJ databases">
        <authorList>
            <person name="McCartney M.A."/>
            <person name="Auch B."/>
            <person name="Kono T."/>
            <person name="Mallez S."/>
            <person name="Becker A."/>
            <person name="Gohl D.M."/>
            <person name="Silverstein K.A.T."/>
            <person name="Koren S."/>
            <person name="Bechman K.B."/>
            <person name="Herman A."/>
            <person name="Abrahante J.E."/>
            <person name="Garbe J."/>
        </authorList>
    </citation>
    <scope>NUCLEOTIDE SEQUENCE</scope>
    <source>
        <strain evidence="3">Duluth1</strain>
        <tissue evidence="3">Whole animal</tissue>
    </source>
</reference>
<sequence length="103" mass="11863">MQDNCIEWVSYVDGYSEDNPFIDNIALKFLRQIMRPDRSKHKMENDPSSIAVPSRHEVEQRQMSGKELTEDNHLYKQYILIGLVFACALIAGTYKLVSKPASK</sequence>
<dbReference type="AlphaFoldDB" id="A0A9D4J5B9"/>
<dbReference type="Proteomes" id="UP000828390">
    <property type="component" value="Unassembled WGS sequence"/>
</dbReference>
<evidence type="ECO:0000313" key="4">
    <source>
        <dbReference type="Proteomes" id="UP000828390"/>
    </source>
</evidence>
<dbReference type="EMBL" id="JAIWYP010000007">
    <property type="protein sequence ID" value="KAH3800376.1"/>
    <property type="molecule type" value="Genomic_DNA"/>
</dbReference>
<evidence type="ECO:0000256" key="2">
    <source>
        <dbReference type="SAM" id="Phobius"/>
    </source>
</evidence>
<gene>
    <name evidence="3" type="ORF">DPMN_154009</name>
</gene>
<name>A0A9D4J5B9_DREPO</name>
<keyword evidence="4" id="KW-1185">Reference proteome</keyword>
<keyword evidence="2" id="KW-1133">Transmembrane helix</keyword>
<comment type="caution">
    <text evidence="3">The sequence shown here is derived from an EMBL/GenBank/DDBJ whole genome shotgun (WGS) entry which is preliminary data.</text>
</comment>